<protein>
    <submittedName>
        <fullName evidence="3">ComF family protein</fullName>
    </submittedName>
</protein>
<name>A0ABP9PF47_9BACT</name>
<dbReference type="EMBL" id="BAABIA010000008">
    <property type="protein sequence ID" value="GAA5145579.1"/>
    <property type="molecule type" value="Genomic_DNA"/>
</dbReference>
<dbReference type="PANTHER" id="PTHR47505">
    <property type="entry name" value="DNA UTILIZATION PROTEIN YHGH"/>
    <property type="match status" value="1"/>
</dbReference>
<evidence type="ECO:0000259" key="2">
    <source>
        <dbReference type="Pfam" id="PF18912"/>
    </source>
</evidence>
<dbReference type="InterPro" id="IPR051910">
    <property type="entry name" value="ComF/GntX_DNA_util-trans"/>
</dbReference>
<feature type="domain" description="Double zinc ribbon" evidence="2">
    <location>
        <begin position="19"/>
        <end position="84"/>
    </location>
</feature>
<gene>
    <name evidence="3" type="ORF">GCM10023213_37350</name>
</gene>
<dbReference type="RefSeq" id="WP_345737916.1">
    <property type="nucleotide sequence ID" value="NZ_BAABIA010000008.1"/>
</dbReference>
<keyword evidence="4" id="KW-1185">Reference proteome</keyword>
<sequence length="264" mass="29793">MSYPTAHAPSYWQKTCQRVLDGFYPRVCRHCEVRLPDEAPRQGVSAWFCDPCQDELTAIEAPYCSVCGEAFSGAMTQAFRCSNCSGRRLAYDFAVAGYKITSPLREVIHRYKYGRDLSLRAAVADLMLPALNDPRLAAEDLTQWLLVPVPLHITRRIWRGFNQSWELCRQISRSTGIPAAQPLTRQVRTESQAHLQRRKRLANLKGAFALSRPFPWLPRQDLQGRNILLVDDVLTTGATAHECAKVLKLEARVEKVVVITAARG</sequence>
<dbReference type="InterPro" id="IPR044005">
    <property type="entry name" value="DZR_2"/>
</dbReference>
<dbReference type="Gene3D" id="3.40.50.2020">
    <property type="match status" value="1"/>
</dbReference>
<accession>A0ABP9PF47</accession>
<dbReference type="SUPFAM" id="SSF53271">
    <property type="entry name" value="PRTase-like"/>
    <property type="match status" value="1"/>
</dbReference>
<dbReference type="InterPro" id="IPR000836">
    <property type="entry name" value="PRTase_dom"/>
</dbReference>
<dbReference type="CDD" id="cd00029">
    <property type="entry name" value="C1"/>
    <property type="match status" value="1"/>
</dbReference>
<organism evidence="3 4">
    <name type="scientific">Prosthecobacter algae</name>
    <dbReference type="NCBI Taxonomy" id="1144682"/>
    <lineage>
        <taxon>Bacteria</taxon>
        <taxon>Pseudomonadati</taxon>
        <taxon>Verrucomicrobiota</taxon>
        <taxon>Verrucomicrobiia</taxon>
        <taxon>Verrucomicrobiales</taxon>
        <taxon>Verrucomicrobiaceae</taxon>
        <taxon>Prosthecobacter</taxon>
    </lineage>
</organism>
<dbReference type="Proteomes" id="UP001499852">
    <property type="component" value="Unassembled WGS sequence"/>
</dbReference>
<dbReference type="CDD" id="cd06223">
    <property type="entry name" value="PRTases_typeI"/>
    <property type="match status" value="1"/>
</dbReference>
<evidence type="ECO:0000313" key="4">
    <source>
        <dbReference type="Proteomes" id="UP001499852"/>
    </source>
</evidence>
<comment type="caution">
    <text evidence="3">The sequence shown here is derived from an EMBL/GenBank/DDBJ whole genome shotgun (WGS) entry which is preliminary data.</text>
</comment>
<dbReference type="PANTHER" id="PTHR47505:SF1">
    <property type="entry name" value="DNA UTILIZATION PROTEIN YHGH"/>
    <property type="match status" value="1"/>
</dbReference>
<evidence type="ECO:0000256" key="1">
    <source>
        <dbReference type="ARBA" id="ARBA00008007"/>
    </source>
</evidence>
<comment type="similarity">
    <text evidence="1">Belongs to the ComF/GntX family.</text>
</comment>
<reference evidence="4" key="1">
    <citation type="journal article" date="2019" name="Int. J. Syst. Evol. Microbiol.">
        <title>The Global Catalogue of Microorganisms (GCM) 10K type strain sequencing project: providing services to taxonomists for standard genome sequencing and annotation.</title>
        <authorList>
            <consortium name="The Broad Institute Genomics Platform"/>
            <consortium name="The Broad Institute Genome Sequencing Center for Infectious Disease"/>
            <person name="Wu L."/>
            <person name="Ma J."/>
        </authorList>
    </citation>
    <scope>NUCLEOTIDE SEQUENCE [LARGE SCALE GENOMIC DNA]</scope>
    <source>
        <strain evidence="4">JCM 18053</strain>
    </source>
</reference>
<evidence type="ECO:0000313" key="3">
    <source>
        <dbReference type="EMBL" id="GAA5145579.1"/>
    </source>
</evidence>
<dbReference type="Pfam" id="PF18912">
    <property type="entry name" value="DZR_2"/>
    <property type="match status" value="1"/>
</dbReference>
<proteinExistence type="inferred from homology"/>
<dbReference type="InterPro" id="IPR029057">
    <property type="entry name" value="PRTase-like"/>
</dbReference>